<evidence type="ECO:0000256" key="3">
    <source>
        <dbReference type="ARBA" id="ARBA00012814"/>
    </source>
</evidence>
<keyword evidence="5 13" id="KW-0436">Ligase</keyword>
<dbReference type="NCBIfam" id="TIGR00468">
    <property type="entry name" value="pheS"/>
    <property type="match status" value="1"/>
</dbReference>
<reference evidence="13 14" key="1">
    <citation type="submission" date="2024-09" db="EMBL/GenBank/DDBJ databases">
        <title>Laminarin stimulates single cell rates of sulfate reduction while oxygen inhibits transcriptomic activity in coastal marine sediment.</title>
        <authorList>
            <person name="Lindsay M."/>
            <person name="Orcutt B."/>
            <person name="Emerson D."/>
            <person name="Stepanauskas R."/>
            <person name="D'Angelo T."/>
        </authorList>
    </citation>
    <scope>NUCLEOTIDE SEQUENCE [LARGE SCALE GENOMIC DNA]</scope>
    <source>
        <strain evidence="13">SAG AM-311-K15</strain>
    </source>
</reference>
<keyword evidence="7" id="KW-0547">Nucleotide-binding</keyword>
<dbReference type="NCBIfam" id="NF003210">
    <property type="entry name" value="PRK04172.1"/>
    <property type="match status" value="1"/>
</dbReference>
<keyword evidence="11" id="KW-0030">Aminoacyl-tRNA synthetase</keyword>
<dbReference type="GO" id="GO:0004826">
    <property type="term" value="F:phenylalanine-tRNA ligase activity"/>
    <property type="evidence" value="ECO:0007669"/>
    <property type="project" value="UniProtKB-EC"/>
</dbReference>
<dbReference type="PROSITE" id="PS50862">
    <property type="entry name" value="AA_TRNA_LIGASE_II"/>
    <property type="match status" value="1"/>
</dbReference>
<evidence type="ECO:0000256" key="7">
    <source>
        <dbReference type="ARBA" id="ARBA00022741"/>
    </source>
</evidence>
<comment type="similarity">
    <text evidence="2">Belongs to the class-II aminoacyl-tRNA synthetase family. Phe-tRNA synthetase alpha subunit type 2 subfamily.</text>
</comment>
<keyword evidence="6" id="KW-0479">Metal-binding</keyword>
<dbReference type="InterPro" id="IPR006195">
    <property type="entry name" value="aa-tRNA-synth_II"/>
</dbReference>
<evidence type="ECO:0000256" key="4">
    <source>
        <dbReference type="ARBA" id="ARBA00022490"/>
    </source>
</evidence>
<keyword evidence="10" id="KW-0648">Protein biosynthesis</keyword>
<dbReference type="InterPro" id="IPR002319">
    <property type="entry name" value="Phenylalanyl-tRNA_Synthase"/>
</dbReference>
<evidence type="ECO:0000256" key="10">
    <source>
        <dbReference type="ARBA" id="ARBA00022917"/>
    </source>
</evidence>
<protein>
    <recommendedName>
        <fullName evidence="3">phenylalanine--tRNA ligase</fullName>
        <ecNumber evidence="3">6.1.1.20</ecNumber>
    </recommendedName>
</protein>
<evidence type="ECO:0000313" key="14">
    <source>
        <dbReference type="Proteomes" id="UP001594351"/>
    </source>
</evidence>
<proteinExistence type="inferred from homology"/>
<keyword evidence="9" id="KW-0460">Magnesium</keyword>
<comment type="subcellular location">
    <subcellularLocation>
        <location evidence="1">Cytoplasm</location>
    </subcellularLocation>
</comment>
<accession>A0ABV6YX92</accession>
<gene>
    <name evidence="13" type="ORF">ACFL27_11510</name>
</gene>
<dbReference type="Gene3D" id="3.30.930.10">
    <property type="entry name" value="Bira Bifunctional Protein, Domain 2"/>
    <property type="match status" value="1"/>
</dbReference>
<dbReference type="EMBL" id="JBHPBY010000126">
    <property type="protein sequence ID" value="MFC1850811.1"/>
    <property type="molecule type" value="Genomic_DNA"/>
</dbReference>
<feature type="domain" description="Aminoacyl-transfer RNA synthetases class-II family profile" evidence="12">
    <location>
        <begin position="312"/>
        <end position="508"/>
    </location>
</feature>
<keyword evidence="14" id="KW-1185">Reference proteome</keyword>
<evidence type="ECO:0000256" key="5">
    <source>
        <dbReference type="ARBA" id="ARBA00022598"/>
    </source>
</evidence>
<organism evidence="13 14">
    <name type="scientific">candidate division CSSED10-310 bacterium</name>
    <dbReference type="NCBI Taxonomy" id="2855610"/>
    <lineage>
        <taxon>Bacteria</taxon>
        <taxon>Bacteria division CSSED10-310</taxon>
    </lineage>
</organism>
<evidence type="ECO:0000256" key="6">
    <source>
        <dbReference type="ARBA" id="ARBA00022723"/>
    </source>
</evidence>
<dbReference type="SUPFAM" id="SSF55681">
    <property type="entry name" value="Class II aaRS and biotin synthetases"/>
    <property type="match status" value="1"/>
</dbReference>
<sequence length="521" mass="59264">MMELNPQAQDELDSLHPMEKKIILILTGDKATSDETLHEETDLDEGQLRRALGWLKTKEIITIMSEKLDQFVSLTERGEQFADKGTPEVRIASELQAGKQIHMKDVKNQPDFDPEEISKAVGNLKKSNVLTVERGFLKIVDFQALAHFNATQDLLRQLAGGSKVSFQELTSAQQEIVNKGFRKRGKSKGTFWIDDQVTRTYGLTEKGQKIKKLLHILDIPLEEIGQLTPAHLKDHTWKGKSFRKYTITMPSPRLIVGRKHPYREFLDRLKIKLIGMGFAEMKGNIVENEFWNMDALFMPQFHSARDIHDVYFLKKPLKAQELEEPFARAVAQCHENGAETGSSGWGYQFARERSRRLILRSQGTVLSARTLASKPNIPGKYFAIARCFRYDNIDATHAPDFFQIEGIVLGKDINFRHLLGLLKLFAEEVARAKEVKYLPAYFPFTEPSVEVHIKHEQLGWMEMGGAGLFRPEVTRPLGVDVPVIAWGLGVDRMAMVALGIQDIRNLFSTDLDLIRSKICHL</sequence>
<keyword evidence="4" id="KW-0963">Cytoplasm</keyword>
<dbReference type="CDD" id="cd00496">
    <property type="entry name" value="PheRS_alpha_core"/>
    <property type="match status" value="1"/>
</dbReference>
<evidence type="ECO:0000256" key="11">
    <source>
        <dbReference type="ARBA" id="ARBA00023146"/>
    </source>
</evidence>
<dbReference type="EC" id="6.1.1.20" evidence="3"/>
<dbReference type="PANTHER" id="PTHR11538">
    <property type="entry name" value="PHENYLALANYL-TRNA SYNTHETASE"/>
    <property type="match status" value="1"/>
</dbReference>
<dbReference type="PANTHER" id="PTHR11538:SF40">
    <property type="entry name" value="PHENYLALANINE--TRNA LIGASE ALPHA SUBUNIT"/>
    <property type="match status" value="1"/>
</dbReference>
<name>A0ABV6YX92_UNCC1</name>
<dbReference type="Pfam" id="PF01409">
    <property type="entry name" value="tRNA-synt_2d"/>
    <property type="match status" value="1"/>
</dbReference>
<evidence type="ECO:0000256" key="2">
    <source>
        <dbReference type="ARBA" id="ARBA00006703"/>
    </source>
</evidence>
<dbReference type="InterPro" id="IPR045864">
    <property type="entry name" value="aa-tRNA-synth_II/BPL/LPL"/>
</dbReference>
<evidence type="ECO:0000256" key="9">
    <source>
        <dbReference type="ARBA" id="ARBA00022842"/>
    </source>
</evidence>
<evidence type="ECO:0000313" key="13">
    <source>
        <dbReference type="EMBL" id="MFC1850811.1"/>
    </source>
</evidence>
<keyword evidence="8" id="KW-0067">ATP-binding</keyword>
<evidence type="ECO:0000259" key="12">
    <source>
        <dbReference type="PROSITE" id="PS50862"/>
    </source>
</evidence>
<dbReference type="InterPro" id="IPR004529">
    <property type="entry name" value="Phe-tRNA-synth_IIc_asu"/>
</dbReference>
<evidence type="ECO:0000256" key="1">
    <source>
        <dbReference type="ARBA" id="ARBA00004496"/>
    </source>
</evidence>
<evidence type="ECO:0000256" key="8">
    <source>
        <dbReference type="ARBA" id="ARBA00022840"/>
    </source>
</evidence>
<dbReference type="Proteomes" id="UP001594351">
    <property type="component" value="Unassembled WGS sequence"/>
</dbReference>
<comment type="caution">
    <text evidence="13">The sequence shown here is derived from an EMBL/GenBank/DDBJ whole genome shotgun (WGS) entry which is preliminary data.</text>
</comment>